<comment type="caution">
    <text evidence="2">The sequence shown here is derived from an EMBL/GenBank/DDBJ whole genome shotgun (WGS) entry which is preliminary data.</text>
</comment>
<gene>
    <name evidence="2" type="ORF">Q31b_43490</name>
</gene>
<name>A0A5C6DPJ0_9BACT</name>
<organism evidence="2 3">
    <name type="scientific">Novipirellula aureliae</name>
    <dbReference type="NCBI Taxonomy" id="2527966"/>
    <lineage>
        <taxon>Bacteria</taxon>
        <taxon>Pseudomonadati</taxon>
        <taxon>Planctomycetota</taxon>
        <taxon>Planctomycetia</taxon>
        <taxon>Pirellulales</taxon>
        <taxon>Pirellulaceae</taxon>
        <taxon>Novipirellula</taxon>
    </lineage>
</organism>
<keyword evidence="1" id="KW-1133">Transmembrane helix</keyword>
<evidence type="ECO:0008006" key="4">
    <source>
        <dbReference type="Google" id="ProtNLM"/>
    </source>
</evidence>
<evidence type="ECO:0000313" key="2">
    <source>
        <dbReference type="EMBL" id="TWU37561.1"/>
    </source>
</evidence>
<feature type="transmembrane region" description="Helical" evidence="1">
    <location>
        <begin position="96"/>
        <end position="126"/>
    </location>
</feature>
<feature type="transmembrane region" description="Helical" evidence="1">
    <location>
        <begin position="241"/>
        <end position="264"/>
    </location>
</feature>
<evidence type="ECO:0000256" key="1">
    <source>
        <dbReference type="SAM" id="Phobius"/>
    </source>
</evidence>
<protein>
    <recommendedName>
        <fullName evidence="4">Bacterial type II secretion system protein F domain protein</fullName>
    </recommendedName>
</protein>
<feature type="transmembrane region" description="Helical" evidence="1">
    <location>
        <begin position="51"/>
        <end position="76"/>
    </location>
</feature>
<evidence type="ECO:0000313" key="3">
    <source>
        <dbReference type="Proteomes" id="UP000315471"/>
    </source>
</evidence>
<dbReference type="OrthoDB" id="282146at2"/>
<keyword evidence="1" id="KW-0472">Membrane</keyword>
<keyword evidence="1" id="KW-0812">Transmembrane</keyword>
<dbReference type="Proteomes" id="UP000315471">
    <property type="component" value="Unassembled WGS sequence"/>
</dbReference>
<keyword evidence="3" id="KW-1185">Reference proteome</keyword>
<dbReference type="AlphaFoldDB" id="A0A5C6DPJ0"/>
<dbReference type="RefSeq" id="WP_146601542.1">
    <property type="nucleotide sequence ID" value="NZ_SJPY01000007.1"/>
</dbReference>
<proteinExistence type="predicted"/>
<sequence>MVSQTTTQIGKLDPVAQRLIATGDRSSEWQSHQLIDWLRMQAHRHSMIRQVFWSTFGAWLLVTAASVISCLIAIQLSIDLKNMSDETGLSSDNADWWRWIAFPAATVIIACFFLIGGIVGAIFGVFPGYRSTRSAIDWACASDAVSRLLQTGCTYPEAFATTARAMKTRRIRNWLERSANRVEQGGSVLEKNSQARKDTAMLEALVGPTVKEPAYQWGLASEHFLHVAESRLTLIRQTAPLLSTLVSGVLLWFTLNLSLGWLWAMVADLISGLT</sequence>
<accession>A0A5C6DPJ0</accession>
<reference evidence="2 3" key="1">
    <citation type="submission" date="2019-02" db="EMBL/GenBank/DDBJ databases">
        <title>Deep-cultivation of Planctomycetes and their phenomic and genomic characterization uncovers novel biology.</title>
        <authorList>
            <person name="Wiegand S."/>
            <person name="Jogler M."/>
            <person name="Boedeker C."/>
            <person name="Pinto D."/>
            <person name="Vollmers J."/>
            <person name="Rivas-Marin E."/>
            <person name="Kohn T."/>
            <person name="Peeters S.H."/>
            <person name="Heuer A."/>
            <person name="Rast P."/>
            <person name="Oberbeckmann S."/>
            <person name="Bunk B."/>
            <person name="Jeske O."/>
            <person name="Meyerdierks A."/>
            <person name="Storesund J.E."/>
            <person name="Kallscheuer N."/>
            <person name="Luecker S."/>
            <person name="Lage O.M."/>
            <person name="Pohl T."/>
            <person name="Merkel B.J."/>
            <person name="Hornburger P."/>
            <person name="Mueller R.-W."/>
            <person name="Bruemmer F."/>
            <person name="Labrenz M."/>
            <person name="Spormann A.M."/>
            <person name="Op Den Camp H."/>
            <person name="Overmann J."/>
            <person name="Amann R."/>
            <person name="Jetten M.S.M."/>
            <person name="Mascher T."/>
            <person name="Medema M.H."/>
            <person name="Devos D.P."/>
            <person name="Kaster A.-K."/>
            <person name="Ovreas L."/>
            <person name="Rohde M."/>
            <person name="Galperin M.Y."/>
            <person name="Jogler C."/>
        </authorList>
    </citation>
    <scope>NUCLEOTIDE SEQUENCE [LARGE SCALE GENOMIC DNA]</scope>
    <source>
        <strain evidence="2 3">Q31b</strain>
    </source>
</reference>
<dbReference type="EMBL" id="SJPY01000007">
    <property type="protein sequence ID" value="TWU37561.1"/>
    <property type="molecule type" value="Genomic_DNA"/>
</dbReference>